<dbReference type="AlphaFoldDB" id="A0A939IIZ7"/>
<dbReference type="GO" id="GO:0006450">
    <property type="term" value="P:regulation of translational fidelity"/>
    <property type="evidence" value="ECO:0007669"/>
    <property type="project" value="TreeGrafter"/>
</dbReference>
<keyword evidence="12" id="KW-1185">Reference proteome</keyword>
<evidence type="ECO:0000256" key="3">
    <source>
        <dbReference type="ARBA" id="ARBA00022679"/>
    </source>
</evidence>
<keyword evidence="7 9" id="KW-0067">ATP-binding</keyword>
<gene>
    <name evidence="9" type="primary">tsaC</name>
    <name evidence="11" type="ORF">JYP50_10955</name>
</gene>
<evidence type="ECO:0000256" key="9">
    <source>
        <dbReference type="HAMAP-Rule" id="MF_01852"/>
    </source>
</evidence>
<dbReference type="RefSeq" id="WP_206560559.1">
    <property type="nucleotide sequence ID" value="NZ_JAFKCZ010000007.1"/>
</dbReference>
<dbReference type="InterPro" id="IPR023535">
    <property type="entry name" value="TC-AMP_synthase"/>
</dbReference>
<evidence type="ECO:0000313" key="11">
    <source>
        <dbReference type="EMBL" id="MBN7797114.1"/>
    </source>
</evidence>
<organism evidence="11 12">
    <name type="scientific">Parahaliea mediterranea</name>
    <dbReference type="NCBI Taxonomy" id="651086"/>
    <lineage>
        <taxon>Bacteria</taxon>
        <taxon>Pseudomonadati</taxon>
        <taxon>Pseudomonadota</taxon>
        <taxon>Gammaproteobacteria</taxon>
        <taxon>Cellvibrionales</taxon>
        <taxon>Halieaceae</taxon>
        <taxon>Parahaliea</taxon>
    </lineage>
</organism>
<comment type="subcellular location">
    <subcellularLocation>
        <location evidence="1 9">Cytoplasm</location>
    </subcellularLocation>
</comment>
<evidence type="ECO:0000256" key="2">
    <source>
        <dbReference type="ARBA" id="ARBA00022490"/>
    </source>
</evidence>
<dbReference type="Pfam" id="PF01300">
    <property type="entry name" value="Sua5_yciO_yrdC"/>
    <property type="match status" value="1"/>
</dbReference>
<keyword evidence="4 9" id="KW-0819">tRNA processing</keyword>
<dbReference type="InterPro" id="IPR017945">
    <property type="entry name" value="DHBP_synth_RibB-like_a/b_dom"/>
</dbReference>
<evidence type="ECO:0000256" key="4">
    <source>
        <dbReference type="ARBA" id="ARBA00022694"/>
    </source>
</evidence>
<evidence type="ECO:0000259" key="10">
    <source>
        <dbReference type="PROSITE" id="PS51163"/>
    </source>
</evidence>
<dbReference type="SUPFAM" id="SSF55821">
    <property type="entry name" value="YrdC/RibB"/>
    <property type="match status" value="1"/>
</dbReference>
<evidence type="ECO:0000256" key="1">
    <source>
        <dbReference type="ARBA" id="ARBA00004496"/>
    </source>
</evidence>
<keyword evidence="6 9" id="KW-0547">Nucleotide-binding</keyword>
<comment type="caution">
    <text evidence="11">The sequence shown here is derived from an EMBL/GenBank/DDBJ whole genome shotgun (WGS) entry which is preliminary data.</text>
</comment>
<dbReference type="Proteomes" id="UP000664303">
    <property type="component" value="Unassembled WGS sequence"/>
</dbReference>
<sequence length="186" mass="19858">MPSPPLRLRYAVRAIERGGVIACPTEAVWGLSCDPDDPAAVARLLELKQRPVDKGLILVASGLEQIAALLRGLSDAQRGKLALSWPGPTTWLLPHGDLVPPWIHGGRDTVAVRVTAHPVMAALCRAWDGPLVSTSANRAGCQAPRAAFQVQRYFGGQLDALVPGAVGGARRPSVIRDLRTDEVLRT</sequence>
<dbReference type="Gene3D" id="3.90.870.10">
    <property type="entry name" value="DHBP synthase"/>
    <property type="match status" value="1"/>
</dbReference>
<evidence type="ECO:0000256" key="8">
    <source>
        <dbReference type="ARBA" id="ARBA00048366"/>
    </source>
</evidence>
<keyword evidence="5 9" id="KW-0548">Nucleotidyltransferase</keyword>
<dbReference type="GO" id="GO:0005737">
    <property type="term" value="C:cytoplasm"/>
    <property type="evidence" value="ECO:0007669"/>
    <property type="project" value="UniProtKB-SubCell"/>
</dbReference>
<dbReference type="EC" id="2.7.7.87" evidence="9"/>
<feature type="domain" description="YrdC-like" evidence="10">
    <location>
        <begin position="5"/>
        <end position="186"/>
    </location>
</feature>
<dbReference type="InterPro" id="IPR006070">
    <property type="entry name" value="Sua5-like_dom"/>
</dbReference>
<proteinExistence type="inferred from homology"/>
<evidence type="ECO:0000313" key="12">
    <source>
        <dbReference type="Proteomes" id="UP000664303"/>
    </source>
</evidence>
<dbReference type="InterPro" id="IPR050156">
    <property type="entry name" value="TC-AMP_synthase_SUA5"/>
</dbReference>
<dbReference type="GO" id="GO:0000049">
    <property type="term" value="F:tRNA binding"/>
    <property type="evidence" value="ECO:0007669"/>
    <property type="project" value="TreeGrafter"/>
</dbReference>
<dbReference type="EMBL" id="JAFKCZ010000007">
    <property type="protein sequence ID" value="MBN7797114.1"/>
    <property type="molecule type" value="Genomic_DNA"/>
</dbReference>
<dbReference type="PANTHER" id="PTHR17490:SF18">
    <property type="entry name" value="THREONYLCARBAMOYL-AMP SYNTHASE"/>
    <property type="match status" value="1"/>
</dbReference>
<accession>A0A939IIZ7</accession>
<name>A0A939IIZ7_9GAMM</name>
<comment type="similarity">
    <text evidence="9">Belongs to the SUA5 family. TsaC subfamily.</text>
</comment>
<dbReference type="GO" id="GO:0061710">
    <property type="term" value="F:L-threonylcarbamoyladenylate synthase"/>
    <property type="evidence" value="ECO:0007669"/>
    <property type="project" value="UniProtKB-EC"/>
</dbReference>
<evidence type="ECO:0000256" key="5">
    <source>
        <dbReference type="ARBA" id="ARBA00022695"/>
    </source>
</evidence>
<dbReference type="GO" id="GO:0002949">
    <property type="term" value="P:tRNA threonylcarbamoyladenosine modification"/>
    <property type="evidence" value="ECO:0007669"/>
    <property type="project" value="UniProtKB-UniRule"/>
</dbReference>
<comment type="catalytic activity">
    <reaction evidence="8 9">
        <text>L-threonine + hydrogencarbonate + ATP = L-threonylcarbamoyladenylate + diphosphate + H2O</text>
        <dbReference type="Rhea" id="RHEA:36407"/>
        <dbReference type="ChEBI" id="CHEBI:15377"/>
        <dbReference type="ChEBI" id="CHEBI:17544"/>
        <dbReference type="ChEBI" id="CHEBI:30616"/>
        <dbReference type="ChEBI" id="CHEBI:33019"/>
        <dbReference type="ChEBI" id="CHEBI:57926"/>
        <dbReference type="ChEBI" id="CHEBI:73682"/>
        <dbReference type="EC" id="2.7.7.87"/>
    </reaction>
</comment>
<protein>
    <recommendedName>
        <fullName evidence="9">Threonylcarbamoyl-AMP synthase</fullName>
        <shortName evidence="9">TC-AMP synthase</shortName>
        <ecNumber evidence="9">2.7.7.87</ecNumber>
    </recommendedName>
    <alternativeName>
        <fullName evidence="9">L-threonylcarbamoyladenylate synthase</fullName>
    </alternativeName>
    <alternativeName>
        <fullName evidence="9">t(6)A37 threonylcarbamoyladenosine biosynthesis protein TsaC</fullName>
    </alternativeName>
    <alternativeName>
        <fullName evidence="9">tRNA threonylcarbamoyladenosine biosynthesis protein TsaC</fullName>
    </alternativeName>
</protein>
<dbReference type="HAMAP" id="MF_01852">
    <property type="entry name" value="TsaC"/>
    <property type="match status" value="1"/>
</dbReference>
<dbReference type="GO" id="GO:0005524">
    <property type="term" value="F:ATP binding"/>
    <property type="evidence" value="ECO:0007669"/>
    <property type="project" value="UniProtKB-UniRule"/>
</dbReference>
<keyword evidence="3 9" id="KW-0808">Transferase</keyword>
<dbReference type="PANTHER" id="PTHR17490">
    <property type="entry name" value="SUA5"/>
    <property type="match status" value="1"/>
</dbReference>
<comment type="function">
    <text evidence="9">Required for the formation of a threonylcarbamoyl group on adenosine at position 37 (t(6)A37) in tRNAs that read codons beginning with adenine. Catalyzes the conversion of L-threonine, HCO(3)(-)/CO(2) and ATP to give threonylcarbamoyl-AMP (TC-AMP) as the acyladenylate intermediate, with the release of diphosphate.</text>
</comment>
<reference evidence="11" key="1">
    <citation type="submission" date="2021-02" db="EMBL/GenBank/DDBJ databases">
        <title>PHA producing bacteria isolated from coastal sediment in Guangdong, Shenzhen.</title>
        <authorList>
            <person name="Zheng W."/>
            <person name="Yu S."/>
            <person name="Huang Y."/>
        </authorList>
    </citation>
    <scope>NUCLEOTIDE SEQUENCE</scope>
    <source>
        <strain evidence="11">TN14-10</strain>
    </source>
</reference>
<evidence type="ECO:0000256" key="6">
    <source>
        <dbReference type="ARBA" id="ARBA00022741"/>
    </source>
</evidence>
<keyword evidence="2 9" id="KW-0963">Cytoplasm</keyword>
<dbReference type="PROSITE" id="PS51163">
    <property type="entry name" value="YRDC"/>
    <property type="match status" value="1"/>
</dbReference>
<evidence type="ECO:0000256" key="7">
    <source>
        <dbReference type="ARBA" id="ARBA00022840"/>
    </source>
</evidence>
<dbReference type="GO" id="GO:0003725">
    <property type="term" value="F:double-stranded RNA binding"/>
    <property type="evidence" value="ECO:0007669"/>
    <property type="project" value="InterPro"/>
</dbReference>